<dbReference type="STRING" id="37293.ENSANAP00000025123"/>
<dbReference type="GO" id="GO:0061756">
    <property type="term" value="P:leukocyte adhesion to vascular endothelial cell"/>
    <property type="evidence" value="ECO:0007669"/>
    <property type="project" value="Ensembl"/>
</dbReference>
<dbReference type="GO" id="GO:0050873">
    <property type="term" value="P:brown fat cell differentiation"/>
    <property type="evidence" value="ECO:0007669"/>
    <property type="project" value="Ensembl"/>
</dbReference>
<dbReference type="GO" id="GO:0045766">
    <property type="term" value="P:positive regulation of angiogenesis"/>
    <property type="evidence" value="ECO:0007669"/>
    <property type="project" value="Ensembl"/>
</dbReference>
<dbReference type="Pfam" id="PF01463">
    <property type="entry name" value="LRRCT"/>
    <property type="match status" value="1"/>
</dbReference>
<dbReference type="GO" id="GO:0005114">
    <property type="term" value="F:type II transforming growth factor beta receptor binding"/>
    <property type="evidence" value="ECO:0007669"/>
    <property type="project" value="Ensembl"/>
</dbReference>
<dbReference type="SMART" id="SM00082">
    <property type="entry name" value="LRRCT"/>
    <property type="match status" value="1"/>
</dbReference>
<dbReference type="GO" id="GO:0051546">
    <property type="term" value="P:keratinocyte migration"/>
    <property type="evidence" value="ECO:0007669"/>
    <property type="project" value="Ensembl"/>
</dbReference>
<evidence type="ECO:0000256" key="1">
    <source>
        <dbReference type="ARBA" id="ARBA00022614"/>
    </source>
</evidence>
<dbReference type="GO" id="GO:0010718">
    <property type="term" value="P:positive regulation of epithelial to mesenchymal transition"/>
    <property type="evidence" value="ECO:0007669"/>
    <property type="project" value="Ensembl"/>
</dbReference>
<evidence type="ECO:0000256" key="5">
    <source>
        <dbReference type="SAM" id="MobiDB-lite"/>
    </source>
</evidence>
<dbReference type="PRINTS" id="PR00019">
    <property type="entry name" value="LEURICHRPT"/>
</dbReference>
<dbReference type="GO" id="GO:0035313">
    <property type="term" value="P:wound healing, spreading of epidermal cells"/>
    <property type="evidence" value="ECO:0007669"/>
    <property type="project" value="Ensembl"/>
</dbReference>
<keyword evidence="8" id="KW-1185">Reference proteome</keyword>
<feature type="compositionally biased region" description="Pro residues" evidence="5">
    <location>
        <begin position="44"/>
        <end position="57"/>
    </location>
</feature>
<dbReference type="GO" id="GO:0034713">
    <property type="term" value="F:type I transforming growth factor beta receptor binding"/>
    <property type="evidence" value="ECO:0007669"/>
    <property type="project" value="Ensembl"/>
</dbReference>
<dbReference type="Pfam" id="PF00560">
    <property type="entry name" value="LRR_1"/>
    <property type="match status" value="2"/>
</dbReference>
<proteinExistence type="predicted"/>
<evidence type="ECO:0000256" key="2">
    <source>
        <dbReference type="ARBA" id="ARBA00022729"/>
    </source>
</evidence>
<feature type="compositionally biased region" description="Polar residues" evidence="5">
    <location>
        <begin position="69"/>
        <end position="79"/>
    </location>
</feature>
<keyword evidence="1" id="KW-0433">Leucine-rich repeat</keyword>
<dbReference type="InterPro" id="IPR000483">
    <property type="entry name" value="Cys-rich_flank_reg_C"/>
</dbReference>
<dbReference type="GO" id="GO:0010838">
    <property type="term" value="P:positive regulation of keratinocyte proliferation"/>
    <property type="evidence" value="ECO:0007669"/>
    <property type="project" value="Ensembl"/>
</dbReference>
<dbReference type="SMART" id="SM00369">
    <property type="entry name" value="LRR_TYP"/>
    <property type="match status" value="7"/>
</dbReference>
<dbReference type="PROSITE" id="PS51450">
    <property type="entry name" value="LRR"/>
    <property type="match status" value="1"/>
</dbReference>
<evidence type="ECO:0000313" key="8">
    <source>
        <dbReference type="Proteomes" id="UP000233020"/>
    </source>
</evidence>
<keyword evidence="4" id="KW-0325">Glycoprotein</keyword>
<dbReference type="GO" id="GO:0001938">
    <property type="term" value="P:positive regulation of endothelial cell proliferation"/>
    <property type="evidence" value="ECO:0007669"/>
    <property type="project" value="Ensembl"/>
</dbReference>
<accession>A0A2K5DW42</accession>
<keyword evidence="2" id="KW-0732">Signal</keyword>
<organism evidence="7 8">
    <name type="scientific">Aotus nancymaae</name>
    <name type="common">Ma's night monkey</name>
    <dbReference type="NCBI Taxonomy" id="37293"/>
    <lineage>
        <taxon>Eukaryota</taxon>
        <taxon>Metazoa</taxon>
        <taxon>Chordata</taxon>
        <taxon>Craniata</taxon>
        <taxon>Vertebrata</taxon>
        <taxon>Euteleostomi</taxon>
        <taxon>Mammalia</taxon>
        <taxon>Eutheria</taxon>
        <taxon>Euarchontoglires</taxon>
        <taxon>Primates</taxon>
        <taxon>Haplorrhini</taxon>
        <taxon>Platyrrhini</taxon>
        <taxon>Aotidae</taxon>
        <taxon>Aotus</taxon>
    </lineage>
</organism>
<dbReference type="SUPFAM" id="SSF52058">
    <property type="entry name" value="L domain-like"/>
    <property type="match status" value="1"/>
</dbReference>
<dbReference type="FunFam" id="3.80.10.10:FF:001783">
    <property type="entry name" value="Leucine-rich HEV glycoprotein"/>
    <property type="match status" value="1"/>
</dbReference>
<dbReference type="InterPro" id="IPR032675">
    <property type="entry name" value="LRR_dom_sf"/>
</dbReference>
<reference evidence="7" key="2">
    <citation type="submission" date="2025-09" db="UniProtKB">
        <authorList>
            <consortium name="Ensembl"/>
        </authorList>
    </citation>
    <scope>IDENTIFICATION</scope>
</reference>
<dbReference type="InterPro" id="IPR003591">
    <property type="entry name" value="Leu-rich_rpt_typical-subtyp"/>
</dbReference>
<dbReference type="PANTHER" id="PTHR45842">
    <property type="entry name" value="SYNAPTIC ADHESION-LIKE MOLECULE SALM"/>
    <property type="match status" value="1"/>
</dbReference>
<evidence type="ECO:0000256" key="4">
    <source>
        <dbReference type="ARBA" id="ARBA00023180"/>
    </source>
</evidence>
<dbReference type="GeneTree" id="ENSGT00940000162412"/>
<dbReference type="AlphaFoldDB" id="A0A2K5DW42"/>
<name>A0A2K5DW42_AOTNA</name>
<dbReference type="OMA" id="CDQNLSD"/>
<dbReference type="Pfam" id="PF13855">
    <property type="entry name" value="LRR_8"/>
    <property type="match status" value="2"/>
</dbReference>
<evidence type="ECO:0000313" key="7">
    <source>
        <dbReference type="Ensembl" id="ENSANAP00000025123.1"/>
    </source>
</evidence>
<dbReference type="GO" id="GO:0060054">
    <property type="term" value="P:positive regulation of epithelial cell proliferation involved in wound healing"/>
    <property type="evidence" value="ECO:0007669"/>
    <property type="project" value="Ensembl"/>
</dbReference>
<reference evidence="7" key="1">
    <citation type="submission" date="2025-08" db="UniProtKB">
        <authorList>
            <consortium name="Ensembl"/>
        </authorList>
    </citation>
    <scope>IDENTIFICATION</scope>
</reference>
<dbReference type="PANTHER" id="PTHR45842:SF12">
    <property type="entry name" value="KEKKON 5, ISOFORM A"/>
    <property type="match status" value="1"/>
</dbReference>
<feature type="domain" description="LRRCT" evidence="6">
    <location>
        <begin position="368"/>
        <end position="414"/>
    </location>
</feature>
<evidence type="ECO:0000259" key="6">
    <source>
        <dbReference type="SMART" id="SM00082"/>
    </source>
</evidence>
<dbReference type="GO" id="GO:0005615">
    <property type="term" value="C:extracellular space"/>
    <property type="evidence" value="ECO:0007669"/>
    <property type="project" value="Ensembl"/>
</dbReference>
<dbReference type="InterPro" id="IPR050467">
    <property type="entry name" value="LRFN"/>
</dbReference>
<dbReference type="Gene3D" id="3.80.10.10">
    <property type="entry name" value="Ribonuclease Inhibitor"/>
    <property type="match status" value="2"/>
</dbReference>
<dbReference type="Proteomes" id="UP000233020">
    <property type="component" value="Unplaced"/>
</dbReference>
<dbReference type="Ensembl" id="ENSANAT00000043044.1">
    <property type="protein sequence ID" value="ENSANAP00000025123.1"/>
    <property type="gene ID" value="ENSANAG00000030290.1"/>
</dbReference>
<feature type="region of interest" description="Disordered" evidence="5">
    <location>
        <begin position="44"/>
        <end position="84"/>
    </location>
</feature>
<dbReference type="InterPro" id="IPR001611">
    <property type="entry name" value="Leu-rich_rpt"/>
</dbReference>
<protein>
    <submittedName>
        <fullName evidence="7">Leucine rich alpha-2-glycoprotein 1</fullName>
    </submittedName>
</protein>
<evidence type="ECO:0000256" key="3">
    <source>
        <dbReference type="ARBA" id="ARBA00022737"/>
    </source>
</evidence>
<gene>
    <name evidence="7" type="primary">LRG1</name>
</gene>
<keyword evidence="3" id="KW-0677">Repeat</keyword>
<dbReference type="GO" id="GO:0009617">
    <property type="term" value="P:response to bacterium"/>
    <property type="evidence" value="ECO:0007669"/>
    <property type="project" value="Ensembl"/>
</dbReference>
<sequence length="417" mass="45586">MGLSRKQFPGSNFVILTPPVPLPGLGSTPIRNWTGVGTSPGLAPLPPVQAGIRPPPQARRTQKEMRRASMSSWSRQRPQSPGGVQPHLSRTLFLLLLLAASAWGVTLSPKDCQVFHSDNGTSISCQPPAEIPSHLPADTVYLAVEFFNLTHLPAGILQGASKLRELHLSTNGLEGLSPQLLQPVPQLRVLDLTRNALTRLLPGLFQASAALDTLVLKENQLEVLEASWLHGLKALGHLDLSGNRLRKLPPGLLANFTLLRTLDLGENQLETLPPDLLRGPLQLERLHLEGNRLQVLEKDLLVAQPDLRYLFLNCNKLARVAAGAFQGLRQLDMLDLSNNSLASVPEGLWASLGQSNRDLRDGFDISSNPWICDRNLSDLLRWLKAQKDKMFSPGDTRCAGPEAVKGQPLLAVAEWAQ</sequence>
<dbReference type="GO" id="GO:0030511">
    <property type="term" value="P:positive regulation of transforming growth factor beta receptor signaling pathway"/>
    <property type="evidence" value="ECO:0007669"/>
    <property type="project" value="Ensembl"/>
</dbReference>